<reference evidence="6" key="1">
    <citation type="submission" date="2023-03" db="EMBL/GenBank/DDBJ databases">
        <title>MT1 and MT2 Draft Genomes of Novel Species.</title>
        <authorList>
            <person name="Venkateswaran K."/>
        </authorList>
    </citation>
    <scope>NUCLEOTIDE SEQUENCE</scope>
    <source>
        <strain evidence="6">F6_8S_P_1A</strain>
    </source>
</reference>
<dbReference type="Pfam" id="PF17754">
    <property type="entry name" value="TetR_C_14"/>
    <property type="match status" value="1"/>
</dbReference>
<feature type="domain" description="HTH tetR-type" evidence="5">
    <location>
        <begin position="6"/>
        <end position="66"/>
    </location>
</feature>
<gene>
    <name evidence="6" type="ORF">P5G59_12550</name>
</gene>
<sequence>MPRNGDEARRRLREAALELYSEQGFDATTTAQIAARAGVTERTYFRHFADKREVLFGGESELRDTMTGAIAAAPPQTSPLDLVMGSYLAAVPLFVAGRRVALRRAELIDATPALQERAHAKTAALADAIVESLTARGIPEPTARLAAQVGAAAFQRAGAQWYADPSLDLTALVRAAVDEVRRL</sequence>
<protein>
    <submittedName>
        <fullName evidence="6">TetR family transcriptional regulator</fullName>
    </submittedName>
</protein>
<comment type="caution">
    <text evidence="6">The sequence shown here is derived from an EMBL/GenBank/DDBJ whole genome shotgun (WGS) entry which is preliminary data.</text>
</comment>
<feature type="DNA-binding region" description="H-T-H motif" evidence="4">
    <location>
        <begin position="29"/>
        <end position="48"/>
    </location>
</feature>
<evidence type="ECO:0000259" key="5">
    <source>
        <dbReference type="PROSITE" id="PS50977"/>
    </source>
</evidence>
<organism evidence="6 7">
    <name type="scientific">Leifsonia virtsii</name>
    <dbReference type="NCBI Taxonomy" id="3035915"/>
    <lineage>
        <taxon>Bacteria</taxon>
        <taxon>Bacillati</taxon>
        <taxon>Actinomycetota</taxon>
        <taxon>Actinomycetes</taxon>
        <taxon>Micrococcales</taxon>
        <taxon>Microbacteriaceae</taxon>
        <taxon>Leifsonia</taxon>
    </lineage>
</organism>
<dbReference type="InterPro" id="IPR009057">
    <property type="entry name" value="Homeodomain-like_sf"/>
</dbReference>
<evidence type="ECO:0000256" key="4">
    <source>
        <dbReference type="PROSITE-ProRule" id="PRU00335"/>
    </source>
</evidence>
<dbReference type="Gene3D" id="1.10.357.10">
    <property type="entry name" value="Tetracycline Repressor, domain 2"/>
    <property type="match status" value="1"/>
</dbReference>
<dbReference type="InterPro" id="IPR041347">
    <property type="entry name" value="MftR_C"/>
</dbReference>
<dbReference type="Proteomes" id="UP001174210">
    <property type="component" value="Unassembled WGS sequence"/>
</dbReference>
<evidence type="ECO:0000256" key="1">
    <source>
        <dbReference type="ARBA" id="ARBA00023015"/>
    </source>
</evidence>
<dbReference type="PROSITE" id="PS50977">
    <property type="entry name" value="HTH_TETR_2"/>
    <property type="match status" value="1"/>
</dbReference>
<dbReference type="PRINTS" id="PR00455">
    <property type="entry name" value="HTHTETR"/>
</dbReference>
<proteinExistence type="predicted"/>
<dbReference type="PANTHER" id="PTHR30055">
    <property type="entry name" value="HTH-TYPE TRANSCRIPTIONAL REGULATOR RUTR"/>
    <property type="match status" value="1"/>
</dbReference>
<evidence type="ECO:0000256" key="3">
    <source>
        <dbReference type="ARBA" id="ARBA00023163"/>
    </source>
</evidence>
<dbReference type="InterPro" id="IPR001647">
    <property type="entry name" value="HTH_TetR"/>
</dbReference>
<keyword evidence="3" id="KW-0804">Transcription</keyword>
<accession>A0ABT8J030</accession>
<evidence type="ECO:0000313" key="6">
    <source>
        <dbReference type="EMBL" id="MDN4597977.1"/>
    </source>
</evidence>
<dbReference type="EMBL" id="JAROCB010000003">
    <property type="protein sequence ID" value="MDN4597977.1"/>
    <property type="molecule type" value="Genomic_DNA"/>
</dbReference>
<name>A0ABT8J030_9MICO</name>
<keyword evidence="2 4" id="KW-0238">DNA-binding</keyword>
<dbReference type="PANTHER" id="PTHR30055:SF238">
    <property type="entry name" value="MYCOFACTOCIN BIOSYNTHESIS TRANSCRIPTIONAL REGULATOR MFTR-RELATED"/>
    <property type="match status" value="1"/>
</dbReference>
<dbReference type="InterPro" id="IPR050109">
    <property type="entry name" value="HTH-type_TetR-like_transc_reg"/>
</dbReference>
<dbReference type="SUPFAM" id="SSF46689">
    <property type="entry name" value="Homeodomain-like"/>
    <property type="match status" value="1"/>
</dbReference>
<dbReference type="Pfam" id="PF00440">
    <property type="entry name" value="TetR_N"/>
    <property type="match status" value="1"/>
</dbReference>
<dbReference type="RefSeq" id="WP_301219333.1">
    <property type="nucleotide sequence ID" value="NZ_JAROCB010000003.1"/>
</dbReference>
<evidence type="ECO:0000313" key="7">
    <source>
        <dbReference type="Proteomes" id="UP001174210"/>
    </source>
</evidence>
<keyword evidence="7" id="KW-1185">Reference proteome</keyword>
<evidence type="ECO:0000256" key="2">
    <source>
        <dbReference type="ARBA" id="ARBA00023125"/>
    </source>
</evidence>
<keyword evidence="1" id="KW-0805">Transcription regulation</keyword>